<dbReference type="RefSeq" id="XP_018752575.1">
    <property type="nucleotide sequence ID" value="XM_018895341.1"/>
</dbReference>
<proteinExistence type="predicted"/>
<protein>
    <submittedName>
        <fullName evidence="1">Uncharacterized protein</fullName>
    </submittedName>
</protein>
<dbReference type="Proteomes" id="UP000009096">
    <property type="component" value="Chromosome 7"/>
</dbReference>
<dbReference type="EMBL" id="DS022249">
    <property type="protein sequence ID" value="EWG46384.1"/>
    <property type="molecule type" value="Genomic_DNA"/>
</dbReference>
<evidence type="ECO:0000313" key="1">
    <source>
        <dbReference type="EMBL" id="EWG46384.1"/>
    </source>
</evidence>
<evidence type="ECO:0000313" key="2">
    <source>
        <dbReference type="Proteomes" id="UP000009096"/>
    </source>
</evidence>
<dbReference type="OMA" id="CGYPPQA"/>
<dbReference type="EMBL" id="CM000584">
    <property type="protein sequence ID" value="EWG46384.1"/>
    <property type="molecule type" value="Genomic_DNA"/>
</dbReference>
<name>W7MFH4_GIBM7</name>
<accession>W7MFH4</accession>
<organism evidence="1 2">
    <name type="scientific">Gibberella moniliformis (strain M3125 / FGSC 7600)</name>
    <name type="common">Maize ear and stalk rot fungus</name>
    <name type="synonym">Fusarium verticillioides</name>
    <dbReference type="NCBI Taxonomy" id="334819"/>
    <lineage>
        <taxon>Eukaryota</taxon>
        <taxon>Fungi</taxon>
        <taxon>Dikarya</taxon>
        <taxon>Ascomycota</taxon>
        <taxon>Pezizomycotina</taxon>
        <taxon>Sordariomycetes</taxon>
        <taxon>Hypocreomycetidae</taxon>
        <taxon>Hypocreales</taxon>
        <taxon>Nectriaceae</taxon>
        <taxon>Fusarium</taxon>
        <taxon>Fusarium fujikuroi species complex</taxon>
    </lineage>
</organism>
<gene>
    <name evidence="1" type="ORF">FVEG_06903</name>
</gene>
<reference evidence="1 2" key="1">
    <citation type="journal article" date="2010" name="Nature">
        <title>Comparative genomics reveals mobile pathogenicity chromosomes in Fusarium.</title>
        <authorList>
            <person name="Ma L.J."/>
            <person name="van der Does H.C."/>
            <person name="Borkovich K.A."/>
            <person name="Coleman J.J."/>
            <person name="Daboussi M.J."/>
            <person name="Di Pietro A."/>
            <person name="Dufresne M."/>
            <person name="Freitag M."/>
            <person name="Grabherr M."/>
            <person name="Henrissat B."/>
            <person name="Houterman P.M."/>
            <person name="Kang S."/>
            <person name="Shim W.B."/>
            <person name="Woloshuk C."/>
            <person name="Xie X."/>
            <person name="Xu J.R."/>
            <person name="Antoniw J."/>
            <person name="Baker S.E."/>
            <person name="Bluhm B.H."/>
            <person name="Breakspear A."/>
            <person name="Brown D.W."/>
            <person name="Butchko R.A."/>
            <person name="Chapman S."/>
            <person name="Coulson R."/>
            <person name="Coutinho P.M."/>
            <person name="Danchin E.G."/>
            <person name="Diener A."/>
            <person name="Gale L.R."/>
            <person name="Gardiner D.M."/>
            <person name="Goff S."/>
            <person name="Hammond-Kosack K.E."/>
            <person name="Hilburn K."/>
            <person name="Hua-Van A."/>
            <person name="Jonkers W."/>
            <person name="Kazan K."/>
            <person name="Kodira C.D."/>
            <person name="Koehrsen M."/>
            <person name="Kumar L."/>
            <person name="Lee Y.H."/>
            <person name="Li L."/>
            <person name="Manners J.M."/>
            <person name="Miranda-Saavedra D."/>
            <person name="Mukherjee M."/>
            <person name="Park G."/>
            <person name="Park J."/>
            <person name="Park S.Y."/>
            <person name="Proctor R.H."/>
            <person name="Regev A."/>
            <person name="Ruiz-Roldan M.C."/>
            <person name="Sain D."/>
            <person name="Sakthikumar S."/>
            <person name="Sykes S."/>
            <person name="Schwartz D.C."/>
            <person name="Turgeon B.G."/>
            <person name="Wapinski I."/>
            <person name="Yoder O."/>
            <person name="Young S."/>
            <person name="Zeng Q."/>
            <person name="Zhou S."/>
            <person name="Galagan J."/>
            <person name="Cuomo C.A."/>
            <person name="Kistler H.C."/>
            <person name="Rep M."/>
        </authorList>
    </citation>
    <scope>NUCLEOTIDE SEQUENCE [LARGE SCALE GENOMIC DNA]</scope>
    <source>
        <strain evidence="2">M3125 / FGSC 7600</strain>
    </source>
</reference>
<dbReference type="HOGENOM" id="CLU_2372851_0_0_1"/>
<keyword evidence="2" id="KW-1185">Reference proteome</keyword>
<dbReference type="KEGG" id="fvr:FVEG_06903"/>
<sequence>MSLASRLGDPHPIPVPNMMQHARLCRIPTLSGLAYEKDRGGRGPGTACQVCGYPPQAVTRHRKSCRQGDATLRGPSLRKFKAAEVEVEVGVNPSHVFTLT</sequence>
<dbReference type="VEuPathDB" id="FungiDB:FVEG_06903"/>
<dbReference type="GeneID" id="30064764"/>
<dbReference type="AlphaFoldDB" id="W7MFH4"/>